<dbReference type="Proteomes" id="UP000812287">
    <property type="component" value="Unassembled WGS sequence"/>
</dbReference>
<dbReference type="GeneID" id="66102937"/>
<protein>
    <submittedName>
        <fullName evidence="2">Uncharacterized protein</fullName>
    </submittedName>
</protein>
<feature type="compositionally biased region" description="Pro residues" evidence="1">
    <location>
        <begin position="86"/>
        <end position="106"/>
    </location>
</feature>
<organism evidence="2 3">
    <name type="scientific">Guyanagaster necrorhizus</name>
    <dbReference type="NCBI Taxonomy" id="856835"/>
    <lineage>
        <taxon>Eukaryota</taxon>
        <taxon>Fungi</taxon>
        <taxon>Dikarya</taxon>
        <taxon>Basidiomycota</taxon>
        <taxon>Agaricomycotina</taxon>
        <taxon>Agaricomycetes</taxon>
        <taxon>Agaricomycetidae</taxon>
        <taxon>Agaricales</taxon>
        <taxon>Marasmiineae</taxon>
        <taxon>Physalacriaceae</taxon>
        <taxon>Guyanagaster</taxon>
    </lineage>
</organism>
<feature type="region of interest" description="Disordered" evidence="1">
    <location>
        <begin position="86"/>
        <end position="146"/>
    </location>
</feature>
<feature type="compositionally biased region" description="Low complexity" evidence="1">
    <location>
        <begin position="107"/>
        <end position="137"/>
    </location>
</feature>
<keyword evidence="3" id="KW-1185">Reference proteome</keyword>
<evidence type="ECO:0000256" key="1">
    <source>
        <dbReference type="SAM" id="MobiDB-lite"/>
    </source>
</evidence>
<feature type="region of interest" description="Disordered" evidence="1">
    <location>
        <begin position="1"/>
        <end position="74"/>
    </location>
</feature>
<dbReference type="EMBL" id="MU250548">
    <property type="protein sequence ID" value="KAG7442898.1"/>
    <property type="molecule type" value="Genomic_DNA"/>
</dbReference>
<dbReference type="AlphaFoldDB" id="A0A9P7VLT3"/>
<accession>A0A9P7VLT3</accession>
<gene>
    <name evidence="2" type="ORF">BT62DRAFT_362853</name>
</gene>
<dbReference type="OrthoDB" id="2692698at2759"/>
<feature type="region of interest" description="Disordered" evidence="1">
    <location>
        <begin position="200"/>
        <end position="241"/>
    </location>
</feature>
<feature type="compositionally biased region" description="Basic and acidic residues" evidence="1">
    <location>
        <begin position="394"/>
        <end position="407"/>
    </location>
</feature>
<feature type="compositionally biased region" description="Low complexity" evidence="1">
    <location>
        <begin position="442"/>
        <end position="459"/>
    </location>
</feature>
<feature type="compositionally biased region" description="Polar residues" evidence="1">
    <location>
        <begin position="414"/>
        <end position="430"/>
    </location>
</feature>
<comment type="caution">
    <text evidence="2">The sequence shown here is derived from an EMBL/GenBank/DDBJ whole genome shotgun (WGS) entry which is preliminary data.</text>
</comment>
<evidence type="ECO:0000313" key="2">
    <source>
        <dbReference type="EMBL" id="KAG7442898.1"/>
    </source>
</evidence>
<proteinExistence type="predicted"/>
<feature type="region of interest" description="Disordered" evidence="1">
    <location>
        <begin position="394"/>
        <end position="466"/>
    </location>
</feature>
<evidence type="ECO:0000313" key="3">
    <source>
        <dbReference type="Proteomes" id="UP000812287"/>
    </source>
</evidence>
<sequence>MNSSTKSASRDEPMLKRQARIRPRRDLQASTSAAPLSMILEEEDVANLSSSSSSSNATKDLKSRRRRANIISDPFHLTFTQVTYPFPHPPTSTPSSMPPSICPPSPGSSSPSTSTTPSPYSSPRSLTTSLPTSPEPSSSEEDDDVFSYPATKPLVINKIHRRLHKKISCEELSGGLDEDYEYYTQEFNKIISLSSLYAPPHSQTSASRPESACALPSTQKTRPKSLTIVRPPPRTSLPVPAEADEDGADVLLYYLEAASLSSGSHYSEPESSSVSPAPEDDSLSNVSLVDFTFDLDSSANLRFPLSLPCSPIDLEADIRGGLEELRTREDEKYSAKPSSSNGWSFSKEEQHDYLAELENGRVLRSRFSTSTLGSVKEERSSTLAKRVLPYFKGGKDKAKRSPGEKKRGFPFRSSVDSPTNSTFSAVTWFSQGDAPSLKRRTSTSTTGSGASVESTGSSGLRRKPIPIEMFLRA</sequence>
<reference evidence="2" key="1">
    <citation type="submission" date="2020-11" db="EMBL/GenBank/DDBJ databases">
        <title>Adaptations for nitrogen fixation in a non-lichenized fungal sporocarp promotes dispersal by wood-feeding termites.</title>
        <authorList>
            <consortium name="DOE Joint Genome Institute"/>
            <person name="Koch R.A."/>
            <person name="Yoon G."/>
            <person name="Arayal U."/>
            <person name="Lail K."/>
            <person name="Amirebrahimi M."/>
            <person name="Labutti K."/>
            <person name="Lipzen A."/>
            <person name="Riley R."/>
            <person name="Barry K."/>
            <person name="Henrissat B."/>
            <person name="Grigoriev I.V."/>
            <person name="Herr J.R."/>
            <person name="Aime M.C."/>
        </authorList>
    </citation>
    <scope>NUCLEOTIDE SEQUENCE</scope>
    <source>
        <strain evidence="2">MCA 3950</strain>
    </source>
</reference>
<dbReference type="RefSeq" id="XP_043036398.1">
    <property type="nucleotide sequence ID" value="XM_043180641.1"/>
</dbReference>
<name>A0A9P7VLT3_9AGAR</name>